<dbReference type="EMBL" id="LK933338">
    <property type="protein sequence ID" value="CDT69674.1"/>
    <property type="molecule type" value="Genomic_DNA"/>
</dbReference>
<evidence type="ECO:0000313" key="1">
    <source>
        <dbReference type="EMBL" id="CDS85029.1"/>
    </source>
</evidence>
<evidence type="ECO:0000313" key="3">
    <source>
        <dbReference type="EMBL" id="CDT69674.1"/>
    </source>
</evidence>
<organism evidence="1">
    <name type="scientific">Clostridioides difficile</name>
    <name type="common">Peptoclostridium difficile</name>
    <dbReference type="NCBI Taxonomy" id="1496"/>
    <lineage>
        <taxon>Bacteria</taxon>
        <taxon>Bacillati</taxon>
        <taxon>Bacillota</taxon>
        <taxon>Clostridia</taxon>
        <taxon>Peptostreptococcales</taxon>
        <taxon>Peptostreptococcaceae</taxon>
        <taxon>Clostridioides</taxon>
    </lineage>
</organism>
<evidence type="ECO:0000313" key="2">
    <source>
        <dbReference type="EMBL" id="CDS89553.1"/>
    </source>
</evidence>
<reference evidence="1" key="1">
    <citation type="submission" date="2014-07" db="EMBL/GenBank/DDBJ databases">
        <authorList>
            <person name="Monot Marc"/>
        </authorList>
    </citation>
    <scope>NUCLEOTIDE SEQUENCE</scope>
    <source>
        <strain evidence="3">7032989</strain>
        <strain evidence="1">7032994</strain>
    </source>
</reference>
<sequence length="50" mass="5616">MGSTSGKRATSFTKTKKITLIKGPLLIKGEVLHVEEEICLKDYHINLPIY</sequence>
<accession>A0A069A2B0</accession>
<protein>
    <submittedName>
        <fullName evidence="1">Uncharacterized protein</fullName>
    </submittedName>
</protein>
<gene>
    <name evidence="3" type="ORF">BN1095_640106</name>
    <name evidence="2" type="ORF">BN1096_740159</name>
    <name evidence="1" type="ORF">BN1097_360030</name>
</gene>
<dbReference type="EMBL" id="LK932529">
    <property type="protein sequence ID" value="CDS89553.1"/>
    <property type="molecule type" value="Genomic_DNA"/>
</dbReference>
<proteinExistence type="predicted"/>
<name>A0A069A2B0_CLODI</name>
<dbReference type="AlphaFoldDB" id="A0A069A2B0"/>
<dbReference type="EMBL" id="LK932372">
    <property type="protein sequence ID" value="CDS85029.1"/>
    <property type="molecule type" value="Genomic_DNA"/>
</dbReference>